<feature type="non-terminal residue" evidence="2">
    <location>
        <position position="85"/>
    </location>
</feature>
<dbReference type="EMBL" id="SNRW01015348">
    <property type="protein sequence ID" value="KAA6370479.1"/>
    <property type="molecule type" value="Genomic_DNA"/>
</dbReference>
<evidence type="ECO:0000313" key="2">
    <source>
        <dbReference type="EMBL" id="KAA6370479.1"/>
    </source>
</evidence>
<dbReference type="SUPFAM" id="SSF56112">
    <property type="entry name" value="Protein kinase-like (PK-like)"/>
    <property type="match status" value="1"/>
</dbReference>
<evidence type="ECO:0000259" key="1">
    <source>
        <dbReference type="PROSITE" id="PS50011"/>
    </source>
</evidence>
<evidence type="ECO:0000313" key="3">
    <source>
        <dbReference type="Proteomes" id="UP000324800"/>
    </source>
</evidence>
<reference evidence="2 3" key="1">
    <citation type="submission" date="2019-03" db="EMBL/GenBank/DDBJ databases">
        <title>Single cell metagenomics reveals metabolic interactions within the superorganism composed of flagellate Streblomastix strix and complex community of Bacteroidetes bacteria on its surface.</title>
        <authorList>
            <person name="Treitli S.C."/>
            <person name="Kolisko M."/>
            <person name="Husnik F."/>
            <person name="Keeling P."/>
            <person name="Hampl V."/>
        </authorList>
    </citation>
    <scope>NUCLEOTIDE SEQUENCE [LARGE SCALE GENOMIC DNA]</scope>
    <source>
        <strain evidence="2">ST1C</strain>
    </source>
</reference>
<comment type="caution">
    <text evidence="2">The sequence shown here is derived from an EMBL/GenBank/DDBJ whole genome shotgun (WGS) entry which is preliminary data.</text>
</comment>
<dbReference type="InterPro" id="IPR000719">
    <property type="entry name" value="Prot_kinase_dom"/>
</dbReference>
<dbReference type="InterPro" id="IPR011009">
    <property type="entry name" value="Kinase-like_dom_sf"/>
</dbReference>
<name>A0A5J4UIS6_9EUKA</name>
<dbReference type="Proteomes" id="UP000324800">
    <property type="component" value="Unassembled WGS sequence"/>
</dbReference>
<gene>
    <name evidence="2" type="ORF">EZS28_033994</name>
</gene>
<dbReference type="GO" id="GO:0005524">
    <property type="term" value="F:ATP binding"/>
    <property type="evidence" value="ECO:0007669"/>
    <property type="project" value="InterPro"/>
</dbReference>
<dbReference type="PROSITE" id="PS50011">
    <property type="entry name" value="PROTEIN_KINASE_DOM"/>
    <property type="match status" value="1"/>
</dbReference>
<dbReference type="Gene3D" id="1.10.510.10">
    <property type="entry name" value="Transferase(Phosphotransferase) domain 1"/>
    <property type="match status" value="1"/>
</dbReference>
<dbReference type="InterPro" id="IPR008271">
    <property type="entry name" value="Ser/Thr_kinase_AS"/>
</dbReference>
<feature type="domain" description="Protein kinase" evidence="1">
    <location>
        <begin position="1"/>
        <end position="85"/>
    </location>
</feature>
<dbReference type="GO" id="GO:0004672">
    <property type="term" value="F:protein kinase activity"/>
    <property type="evidence" value="ECO:0007669"/>
    <property type="project" value="InterPro"/>
</dbReference>
<dbReference type="OrthoDB" id="203401at2759"/>
<organism evidence="2 3">
    <name type="scientific">Streblomastix strix</name>
    <dbReference type="NCBI Taxonomy" id="222440"/>
    <lineage>
        <taxon>Eukaryota</taxon>
        <taxon>Metamonada</taxon>
        <taxon>Preaxostyla</taxon>
        <taxon>Oxymonadida</taxon>
        <taxon>Streblomastigidae</taxon>
        <taxon>Streblomastix</taxon>
    </lineage>
</organism>
<dbReference type="PROSITE" id="PS00108">
    <property type="entry name" value="PROTEIN_KINASE_ST"/>
    <property type="match status" value="1"/>
</dbReference>
<proteinExistence type="predicted"/>
<accession>A0A5J4UIS6</accession>
<dbReference type="AlphaFoldDB" id="A0A5J4UIS6"/>
<protein>
    <recommendedName>
        <fullName evidence="1">Protein kinase domain-containing protein</fullName>
    </recommendedName>
</protein>
<sequence>MRSFHEAGLIHRDIKCSNILFHIPPGTGRVHAKISDFQLSQIRRFTKWENKLCRFSQKSEIFASTRPVPGGMWLVNDFKVFRVFR</sequence>